<evidence type="ECO:0000313" key="2">
    <source>
        <dbReference type="EMBL" id="PSN60044.1"/>
    </source>
</evidence>
<dbReference type="STRING" id="1448308.A0A2T2N3R8"/>
<organism evidence="2 3">
    <name type="scientific">Corynespora cassiicola Philippines</name>
    <dbReference type="NCBI Taxonomy" id="1448308"/>
    <lineage>
        <taxon>Eukaryota</taxon>
        <taxon>Fungi</taxon>
        <taxon>Dikarya</taxon>
        <taxon>Ascomycota</taxon>
        <taxon>Pezizomycotina</taxon>
        <taxon>Dothideomycetes</taxon>
        <taxon>Pleosporomycetidae</taxon>
        <taxon>Pleosporales</taxon>
        <taxon>Corynesporascaceae</taxon>
        <taxon>Corynespora</taxon>
    </lineage>
</organism>
<dbReference type="PANTHER" id="PTHR33112">
    <property type="entry name" value="DOMAIN PROTEIN, PUTATIVE-RELATED"/>
    <property type="match status" value="1"/>
</dbReference>
<dbReference type="Pfam" id="PF06985">
    <property type="entry name" value="HET"/>
    <property type="match status" value="1"/>
</dbReference>
<dbReference type="EMBL" id="KZ678151">
    <property type="protein sequence ID" value="PSN60044.1"/>
    <property type="molecule type" value="Genomic_DNA"/>
</dbReference>
<evidence type="ECO:0000259" key="1">
    <source>
        <dbReference type="Pfam" id="PF06985"/>
    </source>
</evidence>
<feature type="domain" description="Heterokaryon incompatibility" evidence="1">
    <location>
        <begin position="183"/>
        <end position="320"/>
    </location>
</feature>
<keyword evidence="3" id="KW-1185">Reference proteome</keyword>
<accession>A0A2T2N3R8</accession>
<name>A0A2T2N3R8_CORCC</name>
<dbReference type="InterPro" id="IPR010730">
    <property type="entry name" value="HET"/>
</dbReference>
<sequence>MASLSIRTPGDTAKAATLCDRCAKINLQRMFSKPSNGPYIGKVAQYEKSNCVVCNLLRDSLPAEAKVGHFANADYRLRSRAVQPSATLYPDVSMIALGLESISYPLRILRQGPGLPHIFSLSAGTESSGLLNDLIDFQIPKRWDVSCSQNHSKCSRKFMDVSMPSKLIDCNTRHVIPAPSAEYITLSYVWGSAAQANEKGDSGSTKLPEVLPSTIEDALAVVLKLGYRYLWIDRYCITTEEDLIHEIGRMDLIYGNSALTIIDAAGENPHQGLPGVRPGTRSPQQPCAHIGDRMLVSTLKRPERDIQNSLWNTRGWTYQEALLSRRRLVFTERQMYFECQESNCNEVLGAIAMSQEKSRSDGPQLGKWVLHSACGSQMWTLQPIVDDRYSIYTHLTHYTQRTLTKEEDILSGIIGLFEYTKRLKPPIMQLWGLPFQDMTLMDPYNKFQIWVPPLEIPRNGPERSDADSSGYKWTEPPCIGFSIQWSLKKPSTRRKGFPSWSWMGWRGKPEWTQARPVSTWRFALESKEQVADPSLSLREYAYNYGLLALNTKFLEPLIELKAAAVSVELLKYKKSSESSTIHIDMREKYHSHRDFENCIATTTEPLDSSSEYLAVQISQRFAGRIWILIVKEVRTKVWERVAHLLWEIPTDKVCIEMVNESQNWRRIILG</sequence>
<gene>
    <name evidence="2" type="ORF">BS50DRAFT_681874</name>
</gene>
<proteinExistence type="predicted"/>
<protein>
    <submittedName>
        <fullName evidence="2">HET-domain-containing protein</fullName>
    </submittedName>
</protein>
<dbReference type="Proteomes" id="UP000240883">
    <property type="component" value="Unassembled WGS sequence"/>
</dbReference>
<evidence type="ECO:0000313" key="3">
    <source>
        <dbReference type="Proteomes" id="UP000240883"/>
    </source>
</evidence>
<dbReference type="PANTHER" id="PTHR33112:SF1">
    <property type="entry name" value="HETEROKARYON INCOMPATIBILITY DOMAIN-CONTAINING PROTEIN"/>
    <property type="match status" value="1"/>
</dbReference>
<dbReference type="OrthoDB" id="5428863at2759"/>
<reference evidence="2 3" key="1">
    <citation type="journal article" date="2018" name="Front. Microbiol.">
        <title>Genome-Wide Analysis of Corynespora cassiicola Leaf Fall Disease Putative Effectors.</title>
        <authorList>
            <person name="Lopez D."/>
            <person name="Ribeiro S."/>
            <person name="Label P."/>
            <person name="Fumanal B."/>
            <person name="Venisse J.S."/>
            <person name="Kohler A."/>
            <person name="de Oliveira R.R."/>
            <person name="Labutti K."/>
            <person name="Lipzen A."/>
            <person name="Lail K."/>
            <person name="Bauer D."/>
            <person name="Ohm R.A."/>
            <person name="Barry K.W."/>
            <person name="Spatafora J."/>
            <person name="Grigoriev I.V."/>
            <person name="Martin F.M."/>
            <person name="Pujade-Renaud V."/>
        </authorList>
    </citation>
    <scope>NUCLEOTIDE SEQUENCE [LARGE SCALE GENOMIC DNA]</scope>
    <source>
        <strain evidence="2 3">Philippines</strain>
    </source>
</reference>
<dbReference type="AlphaFoldDB" id="A0A2T2N3R8"/>